<accession>A0A561EJF9</accession>
<feature type="compositionally biased region" description="Polar residues" evidence="1">
    <location>
        <begin position="1550"/>
        <end position="1562"/>
    </location>
</feature>
<comment type="caution">
    <text evidence="2">The sequence shown here is derived from an EMBL/GenBank/DDBJ whole genome shotgun (WGS) entry which is preliminary data.</text>
</comment>
<name>A0A561EJF9_9ACTN</name>
<dbReference type="InterPro" id="IPR006530">
    <property type="entry name" value="YD"/>
</dbReference>
<dbReference type="PANTHER" id="PTHR32305">
    <property type="match status" value="1"/>
</dbReference>
<reference evidence="2 3" key="1">
    <citation type="submission" date="2019-06" db="EMBL/GenBank/DDBJ databases">
        <title>Sequencing the genomes of 1000 actinobacteria strains.</title>
        <authorList>
            <person name="Klenk H.-P."/>
        </authorList>
    </citation>
    <scope>NUCLEOTIDE SEQUENCE [LARGE SCALE GENOMIC DNA]</scope>
    <source>
        <strain evidence="2 3">DSM 41649</strain>
    </source>
</reference>
<dbReference type="InterPro" id="IPR031325">
    <property type="entry name" value="RHS_repeat"/>
</dbReference>
<gene>
    <name evidence="2" type="ORF">FB465_0681</name>
</gene>
<evidence type="ECO:0000313" key="3">
    <source>
        <dbReference type="Proteomes" id="UP000318416"/>
    </source>
</evidence>
<dbReference type="RefSeq" id="WP_170290485.1">
    <property type="nucleotide sequence ID" value="NZ_VIVR01000001.1"/>
</dbReference>
<feature type="compositionally biased region" description="Polar residues" evidence="1">
    <location>
        <begin position="1531"/>
        <end position="1541"/>
    </location>
</feature>
<protein>
    <submittedName>
        <fullName evidence="2">RHS repeat-associated protein</fullName>
    </submittedName>
</protein>
<feature type="region of interest" description="Disordered" evidence="1">
    <location>
        <begin position="1527"/>
        <end position="1569"/>
    </location>
</feature>
<dbReference type="InterPro" id="IPR050708">
    <property type="entry name" value="T6SS_VgrG/RHS"/>
</dbReference>
<dbReference type="NCBIfam" id="NF033679">
    <property type="entry name" value="DNRLRE_dom"/>
    <property type="match status" value="1"/>
</dbReference>
<dbReference type="Pfam" id="PF05593">
    <property type="entry name" value="RHS_repeat"/>
    <property type="match status" value="1"/>
</dbReference>
<feature type="region of interest" description="Disordered" evidence="1">
    <location>
        <begin position="1"/>
        <end position="23"/>
    </location>
</feature>
<dbReference type="NCBIfam" id="TIGR01643">
    <property type="entry name" value="YD_repeat_2x"/>
    <property type="match status" value="1"/>
</dbReference>
<sequence length="2049" mass="213671">MAAGSAGASKKAAAKAPSGPLTAPDLASAIATARLRKAKVEVLGAGTEQTKTWANPDGTLTTDSYALPFRFKRDGQWVDVDTTLQAAPDGSVAPKGHTKGLKLAGGGKNPTLAAEGAGAHQIAIGWQGNLPKPSLHGDLATYRDVTPGADVTVQATRTGFEENVVLKSRPVAGYQVTIPVSAKGLMAKQTKDGSVEFTDVNGKAAGFIPAPVMWDATVDAKSLEHPHRAAVKMDVTQSGDTVNLTLTPDAKFLADAKTQYPVTVDPSVTLSTVLDTFAQISYTTPQYSSTDLKLGTYNAGGDVARSFLQFPVQQLINTKVLSSSLNLYEYWSANCVQNSWELWQTNAATTSTVWTNQPSWTTKYATTTQTKGYPASCGGAIAPGWVSIDPSTFLQYAGDHGYNYANIGLRATSETDSNSWKRFYSANNGSNVPYLSVTYNSYPMSSAPTVAPGVSSVSGSTTTLYSNTATPQLQATVTDADGGNVMAQWNVYDTTGGGNTQVIANLNGSWTASGGISNAQIPAGKLLDGHTYTAWPWGYDGSIWSRQTVQGGLVFTVNTAKPGTPSVTSTDYPSGGWALGAGQSGNITITPPSGATDTAGVVWQLDSGVQATVATTGAAVTVPVAPATDGPHALTVFTRNVAGSLSDPVTYSFNAGGGAVTSPRLGDRTSRRVTLGAAGPSTSSAVKFQYRRADSDAWSDIPVGHVTNGGSPLSAWPVAMTNGASPSLVWDAASTLTDDGSVQIRGEFTTATTPYDSSAVTATLDRKSSGAATAQVGPGTVNLSTGDYRLSAVDASGFGLSVERTASSRNPSGGAAAGEIAPFGPQWSLGGVSERAAADYIQIRPVTSSAVQLVLASGAEAAFTKNANGTWSPEPGAKGYTLSYDGTADQYTLTDTDGTVTVFAKSAATAGVWTVASTTPAGSGNTTRYRFDTVTVGATASVRLVRMAAPTSAITDLTASCLTPATPAVGCRVLELGYANSTTATPEMFGDYAGQATKVTLWATDPATGTETATVVEQYTYDTTGRLRTAWDPRITPNVVTSYGYDAAGRVSTLTSAGQLAWTFAYGTAGTDGDTNAGRLLNVSHPTLAPGSPSTTNGTATTTVVYGVPLTTAAGGPYGMGTSNVAAWAQTDAPTDATAVFPADQVPGSNTGAGNLTSTSYTRATVSYLDVTGRQVNTAQPGGHITTSEYDSFGNTVRELTAANRELALADATNVELNTLGIASMGTAQRATLLSTQQVFDPAGLRRTDTFGPLHRTTLERALAASGTSAALSAGAVVSARTHTRNTYDEGRPTDGSARASDLVTTSVTGAAVSGYSSDADTRTTQTSYDWTLGSPVRAVVDPGGLAITTVTAYNAAGQVVSTSQPASTGTDAGTITTAYYTATGTGPCGGHPEWADLVCQTAPAGAITGGGSNPGQLATTTTTYNIYGAPATAAEAANGVARTTTNSYDTAGRKTRVAISDGVGQAVQTTTLAFDQNTGQLASASTPDGRTVTQSYDQLGRLLTYTDADSNTASVQYDALNRPTRVADSAPSTTTYTYDTAQDPRGLPTSKTDSNAGTFSATYDGDGSLATESLPGSVTLTERVDETGRSTAHVYTDSTGGVLVSDQAGYSATGQKVSRALSTSGGLGINDAYGYDARGRLTTTSETVIQGQAKACTVRTYGFDRNTNRTSQTTATSATAVDGSTPACPTSGGTTVTHTYDTADRLVDTGYAYDALGRTTAEPGGTTTSYYTNNLVYQQVSGNNRTTWQLDPIGRFRAHTTEANSGGTWAQTASRINHYDGSGDSPSWTVENTTTGAYTRYVADLGGGVGATYTSATGDIALQLTNLHGDVTMTLPTNNPNASVTVMAADEFGNPLSGTATARYGWLGGQERSSETPSGDILMGVRLYNPAVGRFLSVDPVYGGNANAYVYPADPVMGYDLDGRQLMCDNGWYGRYCERHANTGWIYVQSYWSYGNWVPSFYSSMPKVFRSILKEFTSMAFAGFITIEGSSWQTRKRYRQYKKYYNNNVYWKNEYTGWWQEHARFEYSVRFIGDYTFTTRWINDDEVY</sequence>
<dbReference type="Proteomes" id="UP000318416">
    <property type="component" value="Unassembled WGS sequence"/>
</dbReference>
<feature type="compositionally biased region" description="Low complexity" evidence="1">
    <location>
        <begin position="1"/>
        <end position="20"/>
    </location>
</feature>
<dbReference type="PANTHER" id="PTHR32305:SF15">
    <property type="entry name" value="PROTEIN RHSA-RELATED"/>
    <property type="match status" value="1"/>
</dbReference>
<dbReference type="NCBIfam" id="TIGR03696">
    <property type="entry name" value="Rhs_assc_core"/>
    <property type="match status" value="1"/>
</dbReference>
<proteinExistence type="predicted"/>
<dbReference type="Gene3D" id="2.180.10.10">
    <property type="entry name" value="RHS repeat-associated core"/>
    <property type="match status" value="1"/>
</dbReference>
<organism evidence="2 3">
    <name type="scientific">Kitasatospora atroaurantiaca</name>
    <dbReference type="NCBI Taxonomy" id="285545"/>
    <lineage>
        <taxon>Bacteria</taxon>
        <taxon>Bacillati</taxon>
        <taxon>Actinomycetota</taxon>
        <taxon>Actinomycetes</taxon>
        <taxon>Kitasatosporales</taxon>
        <taxon>Streptomycetaceae</taxon>
        <taxon>Kitasatospora</taxon>
    </lineage>
</organism>
<evidence type="ECO:0000256" key="1">
    <source>
        <dbReference type="SAM" id="MobiDB-lite"/>
    </source>
</evidence>
<keyword evidence="3" id="KW-1185">Reference proteome</keyword>
<evidence type="ECO:0000313" key="2">
    <source>
        <dbReference type="EMBL" id="TWE15751.1"/>
    </source>
</evidence>
<dbReference type="InterPro" id="IPR022385">
    <property type="entry name" value="Rhs_assc_core"/>
</dbReference>
<dbReference type="EMBL" id="VIVR01000001">
    <property type="protein sequence ID" value="TWE15751.1"/>
    <property type="molecule type" value="Genomic_DNA"/>
</dbReference>